<proteinExistence type="inferred from homology"/>
<keyword evidence="9" id="KW-1185">Reference proteome</keyword>
<evidence type="ECO:0000256" key="4">
    <source>
        <dbReference type="ARBA" id="ARBA00022840"/>
    </source>
</evidence>
<dbReference type="Pfam" id="PF00501">
    <property type="entry name" value="AMP-binding"/>
    <property type="match status" value="1"/>
</dbReference>
<evidence type="ECO:0000256" key="2">
    <source>
        <dbReference type="ARBA" id="ARBA00022598"/>
    </source>
</evidence>
<dbReference type="GO" id="GO:0009898">
    <property type="term" value="C:cytoplasmic side of plasma membrane"/>
    <property type="evidence" value="ECO:0007669"/>
    <property type="project" value="TreeGrafter"/>
</dbReference>
<reference evidence="8" key="1">
    <citation type="journal article" date="2020" name="Stud. Mycol.">
        <title>101 Dothideomycetes genomes: a test case for predicting lifestyles and emergence of pathogens.</title>
        <authorList>
            <person name="Haridas S."/>
            <person name="Albert R."/>
            <person name="Binder M."/>
            <person name="Bloem J."/>
            <person name="Labutti K."/>
            <person name="Salamov A."/>
            <person name="Andreopoulos B."/>
            <person name="Baker S."/>
            <person name="Barry K."/>
            <person name="Bills G."/>
            <person name="Bluhm B."/>
            <person name="Cannon C."/>
            <person name="Castanera R."/>
            <person name="Culley D."/>
            <person name="Daum C."/>
            <person name="Ezra D."/>
            <person name="Gonzalez J."/>
            <person name="Henrissat B."/>
            <person name="Kuo A."/>
            <person name="Liang C."/>
            <person name="Lipzen A."/>
            <person name="Lutzoni F."/>
            <person name="Magnuson J."/>
            <person name="Mondo S."/>
            <person name="Nolan M."/>
            <person name="Ohm R."/>
            <person name="Pangilinan J."/>
            <person name="Park H.-J."/>
            <person name="Ramirez L."/>
            <person name="Alfaro M."/>
            <person name="Sun H."/>
            <person name="Tritt A."/>
            <person name="Yoshinaga Y."/>
            <person name="Zwiers L.-H."/>
            <person name="Turgeon B."/>
            <person name="Goodwin S."/>
            <person name="Spatafora J."/>
            <person name="Crous P."/>
            <person name="Grigoriev I."/>
        </authorList>
    </citation>
    <scope>NUCLEOTIDE SEQUENCE</scope>
    <source>
        <strain evidence="8">CBS 207.26</strain>
    </source>
</reference>
<evidence type="ECO:0000259" key="7">
    <source>
        <dbReference type="Pfam" id="PF13193"/>
    </source>
</evidence>
<comment type="similarity">
    <text evidence="1">Belongs to the ATP-dependent AMP-binding enzyme family.</text>
</comment>
<evidence type="ECO:0000256" key="1">
    <source>
        <dbReference type="ARBA" id="ARBA00006432"/>
    </source>
</evidence>
<keyword evidence="3" id="KW-0547">Nucleotide-binding</keyword>
<dbReference type="InterPro" id="IPR045851">
    <property type="entry name" value="AMP-bd_C_sf"/>
</dbReference>
<dbReference type="GO" id="GO:0005324">
    <property type="term" value="F:long-chain fatty acid transmembrane transporter activity"/>
    <property type="evidence" value="ECO:0007669"/>
    <property type="project" value="TreeGrafter"/>
</dbReference>
<organism evidence="8 9">
    <name type="scientific">Zopfia rhizophila CBS 207.26</name>
    <dbReference type="NCBI Taxonomy" id="1314779"/>
    <lineage>
        <taxon>Eukaryota</taxon>
        <taxon>Fungi</taxon>
        <taxon>Dikarya</taxon>
        <taxon>Ascomycota</taxon>
        <taxon>Pezizomycotina</taxon>
        <taxon>Dothideomycetes</taxon>
        <taxon>Dothideomycetes incertae sedis</taxon>
        <taxon>Zopfiaceae</taxon>
        <taxon>Zopfia</taxon>
    </lineage>
</organism>
<dbReference type="GO" id="GO:0005524">
    <property type="term" value="F:ATP binding"/>
    <property type="evidence" value="ECO:0007669"/>
    <property type="project" value="UniProtKB-KW"/>
</dbReference>
<dbReference type="Gene3D" id="3.30.300.30">
    <property type="match status" value="1"/>
</dbReference>
<dbReference type="OrthoDB" id="10253869at2759"/>
<dbReference type="GO" id="GO:0004467">
    <property type="term" value="F:long-chain fatty acid-CoA ligase activity"/>
    <property type="evidence" value="ECO:0007669"/>
    <property type="project" value="TreeGrafter"/>
</dbReference>
<evidence type="ECO:0000313" key="8">
    <source>
        <dbReference type="EMBL" id="KAF2192634.1"/>
    </source>
</evidence>
<feature type="region of interest" description="Disordered" evidence="5">
    <location>
        <begin position="193"/>
        <end position="214"/>
    </location>
</feature>
<dbReference type="Pfam" id="PF13193">
    <property type="entry name" value="AMP-binding_C"/>
    <property type="match status" value="1"/>
</dbReference>
<keyword evidence="2" id="KW-0436">Ligase</keyword>
<dbReference type="SUPFAM" id="SSF56801">
    <property type="entry name" value="Acetyl-CoA synthetase-like"/>
    <property type="match status" value="1"/>
</dbReference>
<dbReference type="GO" id="GO:0044539">
    <property type="term" value="P:long-chain fatty acid import into cell"/>
    <property type="evidence" value="ECO:0007669"/>
    <property type="project" value="TreeGrafter"/>
</dbReference>
<protein>
    <submittedName>
        <fullName evidence="8">Acetyl-CoA synthetase-like protein</fullName>
    </submittedName>
</protein>
<dbReference type="InterPro" id="IPR000873">
    <property type="entry name" value="AMP-dep_synth/lig_dom"/>
</dbReference>
<sequence length="682" mass="76215">MQVIPYTLPAAAAGLAYLNGRFALSYDWALLSSFVAATVGGVIHEWRDDINLFYNLEGHAQSSRADHPWIIHNGRSWTYAEAYEIVVKYGTWLKSKGVQKGEVVAMDFVNSEVFIWIWFGLWSIGAKPAFINYNLAGKLLIHTIRTSTARLVIVDEDAKDNFSEDVMAEHGFAPRPADQVLPEGRQARYKFPDAAPAQQGPSPPVRVLKSQKQTTPERRKLEIVFFDKQLGAWIESLEPIRQPDEERGHQKLHDMAMLIYTSGTTGLPKPAVMSWGKANLGAGFVAGWIPLKKNDIMYTAMPLYHSSASVLGVCSALRAGTTISIGKKFSHKTFWPEVRSSKATIIQYVGETCRYLLAAPKSEQDKKHNVRAAFGNGMRPDVWNPFKERFNIPTICEFYSATESPSGMWNRSTNAFSAGAVGRNGSVAALLVGPSLTIIKMDPESDPPSPLRNQKTGLCLIAGYDEPGELLYKLDPDNISKKFQGYFGNNKATDSKILRDVKAKGDAYFRTGDLMRWDKEGRWYFVDRIGDTFRWKAENVSTAEVADAIGKHDAIEEANVYGVLIPRHDGRAGCAAVVLKQKNDKEKLHRALVLPSPQTLKSLAEHLNKALPKFAVPLFIRVTEGMQTTGTNKHQKHLLQQEGIDVERVEESGDVLYWLKDGTYERFTLRELDRIQGGHVKL</sequence>
<evidence type="ECO:0000313" key="9">
    <source>
        <dbReference type="Proteomes" id="UP000800200"/>
    </source>
</evidence>
<dbReference type="Gene3D" id="3.40.50.12780">
    <property type="entry name" value="N-terminal domain of ligase-like"/>
    <property type="match status" value="1"/>
</dbReference>
<feature type="domain" description="AMP-dependent synthetase/ligase" evidence="6">
    <location>
        <begin position="63"/>
        <end position="423"/>
    </location>
</feature>
<evidence type="ECO:0000256" key="3">
    <source>
        <dbReference type="ARBA" id="ARBA00022741"/>
    </source>
</evidence>
<feature type="domain" description="AMP-binding enzyme C-terminal" evidence="7">
    <location>
        <begin position="544"/>
        <end position="633"/>
    </location>
</feature>
<dbReference type="GO" id="GO:0005811">
    <property type="term" value="C:lipid droplet"/>
    <property type="evidence" value="ECO:0007669"/>
    <property type="project" value="TreeGrafter"/>
</dbReference>
<evidence type="ECO:0000256" key="5">
    <source>
        <dbReference type="SAM" id="MobiDB-lite"/>
    </source>
</evidence>
<dbReference type="InterPro" id="IPR025110">
    <property type="entry name" value="AMP-bd_C"/>
</dbReference>
<accession>A0A6A6EM54</accession>
<dbReference type="Proteomes" id="UP000800200">
    <property type="component" value="Unassembled WGS sequence"/>
</dbReference>
<name>A0A6A6EM54_9PEZI</name>
<keyword evidence="4" id="KW-0067">ATP-binding</keyword>
<evidence type="ECO:0000259" key="6">
    <source>
        <dbReference type="Pfam" id="PF00501"/>
    </source>
</evidence>
<dbReference type="InterPro" id="IPR020845">
    <property type="entry name" value="AMP-binding_CS"/>
</dbReference>
<gene>
    <name evidence="8" type="ORF">K469DRAFT_654353</name>
</gene>
<dbReference type="PANTHER" id="PTHR43107:SF15">
    <property type="entry name" value="FATTY ACID TRANSPORT PROTEIN 3, ISOFORM A"/>
    <property type="match status" value="1"/>
</dbReference>
<dbReference type="PANTHER" id="PTHR43107">
    <property type="entry name" value="LONG-CHAIN FATTY ACID TRANSPORT PROTEIN"/>
    <property type="match status" value="1"/>
</dbReference>
<dbReference type="InterPro" id="IPR042099">
    <property type="entry name" value="ANL_N_sf"/>
</dbReference>
<dbReference type="FunFam" id="3.30.300.30:FF:000002">
    <property type="entry name" value="Long-chain fatty acid transport protein 1"/>
    <property type="match status" value="1"/>
</dbReference>
<dbReference type="PROSITE" id="PS00455">
    <property type="entry name" value="AMP_BINDING"/>
    <property type="match status" value="1"/>
</dbReference>
<dbReference type="AlphaFoldDB" id="A0A6A6EM54"/>
<dbReference type="EMBL" id="ML994615">
    <property type="protein sequence ID" value="KAF2192634.1"/>
    <property type="molecule type" value="Genomic_DNA"/>
</dbReference>
<dbReference type="GO" id="GO:0005777">
    <property type="term" value="C:peroxisome"/>
    <property type="evidence" value="ECO:0007669"/>
    <property type="project" value="TreeGrafter"/>
</dbReference>